<accession>A0A9Q2NVF2</accession>
<reference evidence="2" key="1">
    <citation type="submission" date="2021-01" db="EMBL/GenBank/DDBJ databases">
        <title>Diatom-associated Roseobacters Show Island Model of Population Structure.</title>
        <authorList>
            <person name="Qu L."/>
            <person name="Feng X."/>
            <person name="Chen Y."/>
            <person name="Li L."/>
            <person name="Wang X."/>
            <person name="Hu Z."/>
            <person name="Wang H."/>
            <person name="Luo H."/>
        </authorList>
    </citation>
    <scope>NUCLEOTIDE SEQUENCE</scope>
    <source>
        <strain evidence="2">SM26-45</strain>
    </source>
</reference>
<dbReference type="InterPro" id="IPR001387">
    <property type="entry name" value="Cro/C1-type_HTH"/>
</dbReference>
<feature type="domain" description="HTH cro/C1-type" evidence="1">
    <location>
        <begin position="6"/>
        <end position="36"/>
    </location>
</feature>
<evidence type="ECO:0000313" key="2">
    <source>
        <dbReference type="EMBL" id="MBM2357751.1"/>
    </source>
</evidence>
<proteinExistence type="predicted"/>
<comment type="caution">
    <text evidence="2">The sequence shown here is derived from an EMBL/GenBank/DDBJ whole genome shotgun (WGS) entry which is preliminary data.</text>
</comment>
<dbReference type="EMBL" id="JAFBWN010000064">
    <property type="protein sequence ID" value="MBM2357751.1"/>
    <property type="molecule type" value="Genomic_DNA"/>
</dbReference>
<gene>
    <name evidence="2" type="ORF">JQX14_24810</name>
</gene>
<dbReference type="Proteomes" id="UP000809337">
    <property type="component" value="Unassembled WGS sequence"/>
</dbReference>
<dbReference type="InterPro" id="IPR010982">
    <property type="entry name" value="Lambda_DNA-bd_dom_sf"/>
</dbReference>
<evidence type="ECO:0000259" key="1">
    <source>
        <dbReference type="PROSITE" id="PS50943"/>
    </source>
</evidence>
<organism evidence="2 3">
    <name type="scientific">Pseudosulfitobacter pseudonitzschiae</name>
    <dbReference type="NCBI Taxonomy" id="1402135"/>
    <lineage>
        <taxon>Bacteria</taxon>
        <taxon>Pseudomonadati</taxon>
        <taxon>Pseudomonadota</taxon>
        <taxon>Alphaproteobacteria</taxon>
        <taxon>Rhodobacterales</taxon>
        <taxon>Roseobacteraceae</taxon>
        <taxon>Pseudosulfitobacter</taxon>
    </lineage>
</organism>
<dbReference type="GO" id="GO:0003677">
    <property type="term" value="F:DNA binding"/>
    <property type="evidence" value="ECO:0007669"/>
    <property type="project" value="InterPro"/>
</dbReference>
<dbReference type="PROSITE" id="PS50943">
    <property type="entry name" value="HTH_CROC1"/>
    <property type="match status" value="1"/>
</dbReference>
<dbReference type="Gene3D" id="1.10.260.40">
    <property type="entry name" value="lambda repressor-like DNA-binding domains"/>
    <property type="match status" value="1"/>
</dbReference>
<sequence length="88" mass="8983">MTGEQVRAARALLKWSASKLAEVSGVSYPTVQRLESKNGPLAGYADTHDAIRKALEGQGIQFLDGGEVAAGPGVAVTSPASINGASDD</sequence>
<dbReference type="Pfam" id="PF01381">
    <property type="entry name" value="HTH_3"/>
    <property type="match status" value="1"/>
</dbReference>
<protein>
    <submittedName>
        <fullName evidence="2">Helix-turn-helix transcriptional regulator</fullName>
    </submittedName>
</protein>
<dbReference type="AlphaFoldDB" id="A0A9Q2NVF2"/>
<dbReference type="CDD" id="cd00093">
    <property type="entry name" value="HTH_XRE"/>
    <property type="match status" value="1"/>
</dbReference>
<dbReference type="SUPFAM" id="SSF47413">
    <property type="entry name" value="lambda repressor-like DNA-binding domains"/>
    <property type="match status" value="1"/>
</dbReference>
<evidence type="ECO:0000313" key="3">
    <source>
        <dbReference type="Proteomes" id="UP000809337"/>
    </source>
</evidence>
<name>A0A9Q2NVF2_9RHOB</name>
<dbReference type="RefSeq" id="WP_231036664.1">
    <property type="nucleotide sequence ID" value="NZ_JAJNGX010000062.1"/>
</dbReference>